<organism evidence="1 2">
    <name type="scientific">Rhamnella rubrinervis</name>
    <dbReference type="NCBI Taxonomy" id="2594499"/>
    <lineage>
        <taxon>Eukaryota</taxon>
        <taxon>Viridiplantae</taxon>
        <taxon>Streptophyta</taxon>
        <taxon>Embryophyta</taxon>
        <taxon>Tracheophyta</taxon>
        <taxon>Spermatophyta</taxon>
        <taxon>Magnoliopsida</taxon>
        <taxon>eudicotyledons</taxon>
        <taxon>Gunneridae</taxon>
        <taxon>Pentapetalae</taxon>
        <taxon>rosids</taxon>
        <taxon>fabids</taxon>
        <taxon>Rosales</taxon>
        <taxon>Rhamnaceae</taxon>
        <taxon>rhamnoid group</taxon>
        <taxon>Rhamneae</taxon>
        <taxon>Rhamnella</taxon>
    </lineage>
</organism>
<name>A0A8K0HTP0_9ROSA</name>
<comment type="caution">
    <text evidence="1">The sequence shown here is derived from an EMBL/GenBank/DDBJ whole genome shotgun (WGS) entry which is preliminary data.</text>
</comment>
<evidence type="ECO:0000313" key="1">
    <source>
        <dbReference type="EMBL" id="KAF3457739.1"/>
    </source>
</evidence>
<dbReference type="EMBL" id="VOIH02000001">
    <property type="protein sequence ID" value="KAF3457739.1"/>
    <property type="molecule type" value="Genomic_DNA"/>
</dbReference>
<keyword evidence="2" id="KW-1185">Reference proteome</keyword>
<evidence type="ECO:0000313" key="2">
    <source>
        <dbReference type="Proteomes" id="UP000796880"/>
    </source>
</evidence>
<gene>
    <name evidence="1" type="ORF">FNV43_RR02398</name>
</gene>
<sequence length="148" mass="17798">MLLKKKQVSSKSLNIAAKKYWLKSELKVAKEIVERIQQRLKDLEELEPPRQSHRLTRQTNAKTMKLIEMDRKKKFENSKSLKVRDGRNDHFIRKWNNRSKDFNTVDIIFRQVQTMMGRIMLIKEEKDDLKVRSLLSRQTLWISRLCLS</sequence>
<dbReference type="Proteomes" id="UP000796880">
    <property type="component" value="Unassembled WGS sequence"/>
</dbReference>
<protein>
    <submittedName>
        <fullName evidence="1">Uncharacterized protein</fullName>
    </submittedName>
</protein>
<reference evidence="1" key="1">
    <citation type="submission" date="2020-03" db="EMBL/GenBank/DDBJ databases">
        <title>A high-quality chromosome-level genome assembly of a woody plant with both climbing and erect habits, Rhamnella rubrinervis.</title>
        <authorList>
            <person name="Lu Z."/>
            <person name="Yang Y."/>
            <person name="Zhu X."/>
            <person name="Sun Y."/>
        </authorList>
    </citation>
    <scope>NUCLEOTIDE SEQUENCE</scope>
    <source>
        <strain evidence="1">BYM</strain>
        <tissue evidence="1">Leaf</tissue>
    </source>
</reference>
<accession>A0A8K0HTP0</accession>
<proteinExistence type="predicted"/>
<dbReference type="AlphaFoldDB" id="A0A8K0HTP0"/>